<proteinExistence type="inferred from homology"/>
<gene>
    <name evidence="7" type="ORF">BCR38DRAFT_96335</name>
</gene>
<keyword evidence="3 4" id="KW-0539">Nucleus</keyword>
<dbReference type="AlphaFoldDB" id="A0A1Y2EEF7"/>
<feature type="region of interest" description="Disordered" evidence="5">
    <location>
        <begin position="254"/>
        <end position="362"/>
    </location>
</feature>
<organism evidence="7 8">
    <name type="scientific">Pseudomassariella vexata</name>
    <dbReference type="NCBI Taxonomy" id="1141098"/>
    <lineage>
        <taxon>Eukaryota</taxon>
        <taxon>Fungi</taxon>
        <taxon>Dikarya</taxon>
        <taxon>Ascomycota</taxon>
        <taxon>Pezizomycotina</taxon>
        <taxon>Sordariomycetes</taxon>
        <taxon>Xylariomycetidae</taxon>
        <taxon>Amphisphaeriales</taxon>
        <taxon>Pseudomassariaceae</taxon>
        <taxon>Pseudomassariella</taxon>
    </lineage>
</organism>
<keyword evidence="8" id="KW-1185">Reference proteome</keyword>
<feature type="compositionally biased region" description="Basic and acidic residues" evidence="5">
    <location>
        <begin position="151"/>
        <end position="163"/>
    </location>
</feature>
<keyword evidence="4" id="KW-0507">mRNA processing</keyword>
<comment type="similarity">
    <text evidence="2 4">Belongs to the SPP2 family.</text>
</comment>
<feature type="compositionally biased region" description="Polar residues" evidence="5">
    <location>
        <begin position="339"/>
        <end position="354"/>
    </location>
</feature>
<evidence type="ECO:0000313" key="7">
    <source>
        <dbReference type="EMBL" id="ORY69951.1"/>
    </source>
</evidence>
<evidence type="ECO:0000256" key="4">
    <source>
        <dbReference type="RuleBase" id="RU369096"/>
    </source>
</evidence>
<keyword evidence="4" id="KW-0747">Spliceosome</keyword>
<evidence type="ECO:0000256" key="2">
    <source>
        <dbReference type="ARBA" id="ARBA00008576"/>
    </source>
</evidence>
<keyword evidence="4" id="KW-0508">mRNA splicing</keyword>
<feature type="compositionally biased region" description="Basic and acidic residues" evidence="5">
    <location>
        <begin position="77"/>
        <end position="88"/>
    </location>
</feature>
<feature type="region of interest" description="Disordered" evidence="5">
    <location>
        <begin position="1"/>
        <end position="185"/>
    </location>
</feature>
<dbReference type="Proteomes" id="UP000193689">
    <property type="component" value="Unassembled WGS sequence"/>
</dbReference>
<dbReference type="PANTHER" id="PTHR15818">
    <property type="entry name" value="G PATCH AND KOW-CONTAINING"/>
    <property type="match status" value="1"/>
</dbReference>
<dbReference type="STRING" id="1141098.A0A1Y2EEF7"/>
<dbReference type="RefSeq" id="XP_040719901.1">
    <property type="nucleotide sequence ID" value="XM_040865806.1"/>
</dbReference>
<dbReference type="Pfam" id="PF12656">
    <property type="entry name" value="G-patch_2"/>
    <property type="match status" value="1"/>
</dbReference>
<sequence length="362" mass="41261">MSDSKEPSRIGFKLGGASSRSPKPANGAKPPRQPQSSSSLGKRPRSHAFEPDSDSGEDEFTGRHEAVTEFGTNGAENEGRRREAKASRTSETPVIACQTSQWDNVMKSRRPRNEVKSLSLKETDVADADKDIEWGLNVADKSVSKQPPAAADRKTEADNRLAEDNNSDDETDDNMEKNAMNALLGKDKRKKQKLVITEDDALKRGVQTAGEISTTDEYDQIPDGEFGAAMLRGMGWDGKPVVTKRKEVKRRQNLLGLGAKEDEEIKKLELAKKHGHRERRPRLDEYRKDEELRRQRREEKHSNSYRNERERERRSRRHDERDRDHPRGSDRHRDRDSTLSRPNTQQRLINTEVTPKSRATHP</sequence>
<protein>
    <recommendedName>
        <fullName evidence="4">Pre-mRNA-splicing factor</fullName>
    </recommendedName>
</protein>
<reference evidence="7 8" key="1">
    <citation type="submission" date="2016-07" db="EMBL/GenBank/DDBJ databases">
        <title>Pervasive Adenine N6-methylation of Active Genes in Fungi.</title>
        <authorList>
            <consortium name="DOE Joint Genome Institute"/>
            <person name="Mondo S.J."/>
            <person name="Dannebaum R.O."/>
            <person name="Kuo R.C."/>
            <person name="Labutti K."/>
            <person name="Haridas S."/>
            <person name="Kuo A."/>
            <person name="Salamov A."/>
            <person name="Ahrendt S.R."/>
            <person name="Lipzen A."/>
            <person name="Sullivan W."/>
            <person name="Andreopoulos W.B."/>
            <person name="Clum A."/>
            <person name="Lindquist E."/>
            <person name="Daum C."/>
            <person name="Ramamoorthy G.K."/>
            <person name="Gryganskyi A."/>
            <person name="Culley D."/>
            <person name="Magnuson J.K."/>
            <person name="James T.Y."/>
            <person name="O'Malley M.A."/>
            <person name="Stajich J.E."/>
            <person name="Spatafora J.W."/>
            <person name="Visel A."/>
            <person name="Grigoriev I.V."/>
        </authorList>
    </citation>
    <scope>NUCLEOTIDE SEQUENCE [LARGE SCALE GENOMIC DNA]</scope>
    <source>
        <strain evidence="7 8">CBS 129021</strain>
    </source>
</reference>
<comment type="subcellular location">
    <subcellularLocation>
        <location evidence="1 4">Nucleus</location>
    </subcellularLocation>
</comment>
<dbReference type="GO" id="GO:0005681">
    <property type="term" value="C:spliceosomal complex"/>
    <property type="evidence" value="ECO:0007669"/>
    <property type="project" value="UniProtKB-UniRule"/>
</dbReference>
<dbReference type="PANTHER" id="PTHR15818:SF2">
    <property type="entry name" value="G-PATCH DOMAIN AND KOW MOTIFS-CONTAINING PROTEIN"/>
    <property type="match status" value="1"/>
</dbReference>
<evidence type="ECO:0000256" key="3">
    <source>
        <dbReference type="ARBA" id="ARBA00023242"/>
    </source>
</evidence>
<evidence type="ECO:0000259" key="6">
    <source>
        <dbReference type="Pfam" id="PF12656"/>
    </source>
</evidence>
<dbReference type="GeneID" id="63782018"/>
<comment type="caution">
    <text evidence="7">The sequence shown here is derived from an EMBL/GenBank/DDBJ whole genome shotgun (WGS) entry which is preliminary data.</text>
</comment>
<dbReference type="InParanoid" id="A0A1Y2EEF7"/>
<evidence type="ECO:0000256" key="5">
    <source>
        <dbReference type="SAM" id="MobiDB-lite"/>
    </source>
</evidence>
<dbReference type="OrthoDB" id="5577072at2759"/>
<feature type="compositionally biased region" description="Basic and acidic residues" evidence="5">
    <location>
        <begin position="281"/>
        <end position="338"/>
    </location>
</feature>
<feature type="compositionally biased region" description="Basic and acidic residues" evidence="5">
    <location>
        <begin position="111"/>
        <end position="133"/>
    </location>
</feature>
<comment type="function">
    <text evidence="4">Involved in spliceosome maturation and the first step of pre-mRNA splicing.</text>
</comment>
<feature type="compositionally biased region" description="Basic and acidic residues" evidence="5">
    <location>
        <begin position="259"/>
        <end position="272"/>
    </location>
</feature>
<name>A0A1Y2EEF7_9PEZI</name>
<evidence type="ECO:0000313" key="8">
    <source>
        <dbReference type="Proteomes" id="UP000193689"/>
    </source>
</evidence>
<accession>A0A1Y2EEF7</accession>
<feature type="domain" description="Spp2/MOS2 G-patch" evidence="6">
    <location>
        <begin position="213"/>
        <end position="262"/>
    </location>
</feature>
<dbReference type="EMBL" id="MCFJ01000002">
    <property type="protein sequence ID" value="ORY69951.1"/>
    <property type="molecule type" value="Genomic_DNA"/>
</dbReference>
<dbReference type="InterPro" id="IPR045166">
    <property type="entry name" value="Spp2-like"/>
</dbReference>
<dbReference type="InterPro" id="IPR026822">
    <property type="entry name" value="Spp2/MOS2_G-patch"/>
</dbReference>
<feature type="compositionally biased region" description="Polar residues" evidence="5">
    <location>
        <begin position="89"/>
        <end position="103"/>
    </location>
</feature>
<dbReference type="GO" id="GO:0000398">
    <property type="term" value="P:mRNA splicing, via spliceosome"/>
    <property type="evidence" value="ECO:0007669"/>
    <property type="project" value="UniProtKB-UniRule"/>
</dbReference>
<evidence type="ECO:0000256" key="1">
    <source>
        <dbReference type="ARBA" id="ARBA00004123"/>
    </source>
</evidence>